<dbReference type="Gene3D" id="3.30.1360.70">
    <property type="entry name" value="Arginyl tRNA synthetase N-terminal domain"/>
    <property type="match status" value="1"/>
</dbReference>
<dbReference type="InterPro" id="IPR005148">
    <property type="entry name" value="Arg-tRNA-synth_N"/>
</dbReference>
<evidence type="ECO:0000256" key="2">
    <source>
        <dbReference type="ARBA" id="ARBA00005594"/>
    </source>
</evidence>
<comment type="catalytic activity">
    <reaction evidence="12">
        <text>tRNA(Arg) + L-arginine + ATP = L-arginyl-tRNA(Arg) + AMP + diphosphate</text>
        <dbReference type="Rhea" id="RHEA:20301"/>
        <dbReference type="Rhea" id="RHEA-COMP:9658"/>
        <dbReference type="Rhea" id="RHEA-COMP:9673"/>
        <dbReference type="ChEBI" id="CHEBI:30616"/>
        <dbReference type="ChEBI" id="CHEBI:32682"/>
        <dbReference type="ChEBI" id="CHEBI:33019"/>
        <dbReference type="ChEBI" id="CHEBI:78442"/>
        <dbReference type="ChEBI" id="CHEBI:78513"/>
        <dbReference type="ChEBI" id="CHEBI:456215"/>
        <dbReference type="EC" id="6.1.1.19"/>
    </reaction>
</comment>
<dbReference type="Gene3D" id="3.40.50.620">
    <property type="entry name" value="HUPs"/>
    <property type="match status" value="1"/>
</dbReference>
<evidence type="ECO:0000313" key="17">
    <source>
        <dbReference type="Proteomes" id="UP000315496"/>
    </source>
</evidence>
<dbReference type="InterPro" id="IPR035684">
    <property type="entry name" value="ArgRS_core"/>
</dbReference>
<reference evidence="16 17" key="1">
    <citation type="submission" date="2019-05" db="EMBL/GenBank/DDBJ databases">
        <title>The compact genome of Giardia muris reveals important steps in the evolution of intestinal protozoan parasites.</title>
        <authorList>
            <person name="Xu F."/>
            <person name="Jimenez-Gonzalez A."/>
            <person name="Einarsson E."/>
            <person name="Astvaldsson A."/>
            <person name="Peirasmaki D."/>
            <person name="Eckmann L."/>
            <person name="Andersson J.O."/>
            <person name="Svard S.G."/>
            <person name="Jerlstrom-Hultqvist J."/>
        </authorList>
    </citation>
    <scope>NUCLEOTIDE SEQUENCE [LARGE SCALE GENOMIC DNA]</scope>
    <source>
        <strain evidence="16 17">Roberts-Thomson</strain>
    </source>
</reference>
<evidence type="ECO:0000256" key="6">
    <source>
        <dbReference type="ARBA" id="ARBA00022598"/>
    </source>
</evidence>
<dbReference type="AlphaFoldDB" id="A0A4Z1T5P1"/>
<comment type="caution">
    <text evidence="16">The sequence shown here is derived from an EMBL/GenBank/DDBJ whole genome shotgun (WGS) entry which is preliminary data.</text>
</comment>
<dbReference type="InterPro" id="IPR009080">
    <property type="entry name" value="tRNAsynth_Ia_anticodon-bd"/>
</dbReference>
<dbReference type="Proteomes" id="UP000315496">
    <property type="component" value="Chromosome 1"/>
</dbReference>
<keyword evidence="5" id="KW-0963">Cytoplasm</keyword>
<evidence type="ECO:0000256" key="9">
    <source>
        <dbReference type="ARBA" id="ARBA00022917"/>
    </source>
</evidence>
<dbReference type="GO" id="GO:0005737">
    <property type="term" value="C:cytoplasm"/>
    <property type="evidence" value="ECO:0007669"/>
    <property type="project" value="UniProtKB-SubCell"/>
</dbReference>
<dbReference type="VEuPathDB" id="GiardiaDB:GMRT_11143"/>
<evidence type="ECO:0000313" key="16">
    <source>
        <dbReference type="EMBL" id="TNJ29373.1"/>
    </source>
</evidence>
<dbReference type="InterPro" id="IPR001412">
    <property type="entry name" value="aa-tRNA-synth_I_CS"/>
</dbReference>
<keyword evidence="9 13" id="KW-0648">Protein biosynthesis</keyword>
<dbReference type="PANTHER" id="PTHR11956:SF5">
    <property type="entry name" value="ARGININE--TRNA LIGASE, CYTOPLASMIC"/>
    <property type="match status" value="1"/>
</dbReference>
<dbReference type="InterPro" id="IPR001278">
    <property type="entry name" value="Arg-tRNA-ligase"/>
</dbReference>
<dbReference type="Gene3D" id="1.10.730.10">
    <property type="entry name" value="Isoleucyl-tRNA Synthetase, Domain 1"/>
    <property type="match status" value="1"/>
</dbReference>
<dbReference type="FunFam" id="3.40.50.620:FF:000116">
    <property type="entry name" value="Arginine--tRNA ligase"/>
    <property type="match status" value="1"/>
</dbReference>
<keyword evidence="10 13" id="KW-0030">Aminoacyl-tRNA synthetase</keyword>
<comment type="subcellular location">
    <subcellularLocation>
        <location evidence="1">Cytoplasm</location>
    </subcellularLocation>
</comment>
<dbReference type="CDD" id="cd00671">
    <property type="entry name" value="ArgRS_core"/>
    <property type="match status" value="1"/>
</dbReference>
<keyword evidence="7 13" id="KW-0547">Nucleotide-binding</keyword>
<dbReference type="FunFam" id="1.10.730.10:FF:000006">
    <property type="entry name" value="Arginyl-tRNA synthetase 2, mitochondrial"/>
    <property type="match status" value="1"/>
</dbReference>
<dbReference type="Pfam" id="PF03485">
    <property type="entry name" value="Arg_tRNA_synt_N"/>
    <property type="match status" value="1"/>
</dbReference>
<evidence type="ECO:0000259" key="15">
    <source>
        <dbReference type="SMART" id="SM01016"/>
    </source>
</evidence>
<feature type="domain" description="DALR anticodon binding" evidence="14">
    <location>
        <begin position="490"/>
        <end position="616"/>
    </location>
</feature>
<evidence type="ECO:0000256" key="3">
    <source>
        <dbReference type="ARBA" id="ARBA00011245"/>
    </source>
</evidence>
<dbReference type="GO" id="GO:0006420">
    <property type="term" value="P:arginyl-tRNA aminoacylation"/>
    <property type="evidence" value="ECO:0007669"/>
    <property type="project" value="InterPro"/>
</dbReference>
<dbReference type="PROSITE" id="PS00178">
    <property type="entry name" value="AA_TRNA_LIGASE_I"/>
    <property type="match status" value="1"/>
</dbReference>
<dbReference type="InterPro" id="IPR008909">
    <property type="entry name" value="DALR_anticod-bd"/>
</dbReference>
<dbReference type="PANTHER" id="PTHR11956">
    <property type="entry name" value="ARGINYL-TRNA SYNTHETASE"/>
    <property type="match status" value="1"/>
</dbReference>
<name>A0A4Z1T5P1_GIAMU</name>
<protein>
    <recommendedName>
        <fullName evidence="4">arginine--tRNA ligase</fullName>
        <ecNumber evidence="4">6.1.1.19</ecNumber>
    </recommendedName>
    <alternativeName>
        <fullName evidence="11">Arginyl-tRNA synthetase</fullName>
    </alternativeName>
</protein>
<proteinExistence type="inferred from homology"/>
<feature type="domain" description="Arginyl tRNA synthetase N-terminal" evidence="15">
    <location>
        <begin position="27"/>
        <end position="112"/>
    </location>
</feature>
<dbReference type="InterPro" id="IPR036695">
    <property type="entry name" value="Arg-tRNA-synth_N_sf"/>
</dbReference>
<dbReference type="Pfam" id="PF00750">
    <property type="entry name" value="tRNA-synt_1d"/>
    <property type="match status" value="1"/>
</dbReference>
<dbReference type="SMART" id="SM01016">
    <property type="entry name" value="Arg_tRNA_synt_N"/>
    <property type="match status" value="1"/>
</dbReference>
<accession>A0A4Z1T5P1</accession>
<dbReference type="GO" id="GO:0005524">
    <property type="term" value="F:ATP binding"/>
    <property type="evidence" value="ECO:0007669"/>
    <property type="project" value="UniProtKB-KW"/>
</dbReference>
<organism evidence="16 17">
    <name type="scientific">Giardia muris</name>
    <dbReference type="NCBI Taxonomy" id="5742"/>
    <lineage>
        <taxon>Eukaryota</taxon>
        <taxon>Metamonada</taxon>
        <taxon>Diplomonadida</taxon>
        <taxon>Hexamitidae</taxon>
        <taxon>Giardiinae</taxon>
        <taxon>Giardia</taxon>
    </lineage>
</organism>
<evidence type="ECO:0000256" key="10">
    <source>
        <dbReference type="ARBA" id="ARBA00023146"/>
    </source>
</evidence>
<dbReference type="SUPFAM" id="SSF55190">
    <property type="entry name" value="Arginyl-tRNA synthetase (ArgRS), N-terminal 'additional' domain"/>
    <property type="match status" value="1"/>
</dbReference>
<dbReference type="OrthoDB" id="68056at2759"/>
<dbReference type="SMART" id="SM00836">
    <property type="entry name" value="DALR_1"/>
    <property type="match status" value="1"/>
</dbReference>
<dbReference type="HAMAP" id="MF_00123">
    <property type="entry name" value="Arg_tRNA_synth"/>
    <property type="match status" value="1"/>
</dbReference>
<dbReference type="EMBL" id="VDLU01000001">
    <property type="protein sequence ID" value="TNJ29373.1"/>
    <property type="molecule type" value="Genomic_DNA"/>
</dbReference>
<evidence type="ECO:0000256" key="13">
    <source>
        <dbReference type="RuleBase" id="RU363038"/>
    </source>
</evidence>
<keyword evidence="8 13" id="KW-0067">ATP-binding</keyword>
<dbReference type="NCBIfam" id="TIGR00456">
    <property type="entry name" value="argS"/>
    <property type="match status" value="1"/>
</dbReference>
<keyword evidence="6 13" id="KW-0436">Ligase</keyword>
<dbReference type="PRINTS" id="PR01038">
    <property type="entry name" value="TRNASYNTHARG"/>
</dbReference>
<evidence type="ECO:0000259" key="14">
    <source>
        <dbReference type="SMART" id="SM00836"/>
    </source>
</evidence>
<gene>
    <name evidence="16" type="ORF">GMRT_11143</name>
</gene>
<evidence type="ECO:0000256" key="11">
    <source>
        <dbReference type="ARBA" id="ARBA00033033"/>
    </source>
</evidence>
<dbReference type="SUPFAM" id="SSF47323">
    <property type="entry name" value="Anticodon-binding domain of a subclass of class I aminoacyl-tRNA synthetases"/>
    <property type="match status" value="1"/>
</dbReference>
<evidence type="ECO:0000256" key="8">
    <source>
        <dbReference type="ARBA" id="ARBA00022840"/>
    </source>
</evidence>
<dbReference type="Pfam" id="PF05746">
    <property type="entry name" value="DALR_1"/>
    <property type="match status" value="1"/>
</dbReference>
<evidence type="ECO:0000256" key="7">
    <source>
        <dbReference type="ARBA" id="ARBA00022741"/>
    </source>
</evidence>
<sequence length="616" mass="69708">MDDLRLIMGAALGHVCGPHLPALRETVAWEEKMLNALTVPQVMPTSNLKFGHYQFNNVMGISKALKKLGYNLLTSDPTELAQLLVNAAKAHPKTTGVVQDFNVVLPMINIVLLPAYLVRKCWEIYLDVPSGGLPHPPSIPTQTVLVDFSSPNIAKSMHVGHLRSTIIGDTLARLYEYVGYTVHRINHLGDWGTQFGMLIAFLLEKYPTIGSSLRIPQLPIDDLVAFYKEARVRFDNDPEFQAKAHEEVVRLQSLKSPEFLLWHRICDLSRVEFQAIYDRLDIRLKDMGESFYRFKLNSIVCQLRQKKMLVESDGALVIEVPDVPYPLIIVKSDGGYTYDTTDMATIYHRAIKMGVDKIVYVVDAGQATHFELVFKAAIRAGWITPDQALFVPFGVVLGEDGKRLKTRSGETLKLVDLLDEAVIRAREQLLEKEKENPGAVPLTEEEIKTISEAIGYGAVKYADLSSQRIKDYRFSYDKMLSLKGNTAAYLLYSFTRISSICRKASVAREALYEHPEFKPPALEYSHPAEIALLTTLLKLHDVILFTLEDLMPHRICDWVYSLAAGYTDFYEKCRVIETDEEGQSRYNPSRLALCEMTRQGLRIAFSLLGIRELERM</sequence>
<dbReference type="InterPro" id="IPR014729">
    <property type="entry name" value="Rossmann-like_a/b/a_fold"/>
</dbReference>
<evidence type="ECO:0000256" key="4">
    <source>
        <dbReference type="ARBA" id="ARBA00012837"/>
    </source>
</evidence>
<evidence type="ECO:0000256" key="5">
    <source>
        <dbReference type="ARBA" id="ARBA00022490"/>
    </source>
</evidence>
<evidence type="ECO:0000256" key="1">
    <source>
        <dbReference type="ARBA" id="ARBA00004496"/>
    </source>
</evidence>
<keyword evidence="17" id="KW-1185">Reference proteome</keyword>
<dbReference type="EC" id="6.1.1.19" evidence="4"/>
<evidence type="ECO:0000256" key="12">
    <source>
        <dbReference type="ARBA" id="ARBA00049339"/>
    </source>
</evidence>
<dbReference type="SUPFAM" id="SSF52374">
    <property type="entry name" value="Nucleotidylyl transferase"/>
    <property type="match status" value="1"/>
</dbReference>
<dbReference type="GO" id="GO:0004814">
    <property type="term" value="F:arginine-tRNA ligase activity"/>
    <property type="evidence" value="ECO:0007669"/>
    <property type="project" value="UniProtKB-EC"/>
</dbReference>
<comment type="similarity">
    <text evidence="2 13">Belongs to the class-I aminoacyl-tRNA synthetase family.</text>
</comment>
<comment type="subunit">
    <text evidence="3">Monomer.</text>
</comment>